<keyword evidence="2" id="KW-1185">Reference proteome</keyword>
<organism evidence="1 2">
    <name type="scientific">Vibrio navarrensis</name>
    <dbReference type="NCBI Taxonomy" id="29495"/>
    <lineage>
        <taxon>Bacteria</taxon>
        <taxon>Pseudomonadati</taxon>
        <taxon>Pseudomonadota</taxon>
        <taxon>Gammaproteobacteria</taxon>
        <taxon>Vibrionales</taxon>
        <taxon>Vibrionaceae</taxon>
        <taxon>Vibrio</taxon>
    </lineage>
</organism>
<dbReference type="GO" id="GO:0003824">
    <property type="term" value="F:catalytic activity"/>
    <property type="evidence" value="ECO:0007669"/>
    <property type="project" value="InterPro"/>
</dbReference>
<dbReference type="Proteomes" id="UP000029994">
    <property type="component" value="Unassembled WGS sequence"/>
</dbReference>
<comment type="caution">
    <text evidence="1">The sequence shown here is derived from an EMBL/GenBank/DDBJ whole genome shotgun (WGS) entry which is preliminary data.</text>
</comment>
<evidence type="ECO:0000313" key="2">
    <source>
        <dbReference type="Proteomes" id="UP000029994"/>
    </source>
</evidence>
<accession>A0A099MF51</accession>
<proteinExistence type="predicted"/>
<dbReference type="Pfam" id="PF18288">
    <property type="entry name" value="FAA_hydro_N_2"/>
    <property type="match status" value="1"/>
</dbReference>
<dbReference type="Pfam" id="PF01557">
    <property type="entry name" value="FAA_hydrolase"/>
    <property type="match status" value="1"/>
</dbReference>
<evidence type="ECO:0000313" key="1">
    <source>
        <dbReference type="EMBL" id="KGK11157.1"/>
    </source>
</evidence>
<reference evidence="1 2" key="1">
    <citation type="submission" date="2014-04" db="EMBL/GenBank/DDBJ databases">
        <title>Genome sequencing of Vibrio navarrensis strains.</title>
        <authorList>
            <person name="Gladney L.M."/>
            <person name="Katz L.S."/>
            <person name="Marino-Ramirez L."/>
            <person name="Jordan I.K."/>
        </authorList>
    </citation>
    <scope>NUCLEOTIDE SEQUENCE [LARGE SCALE GENOMIC DNA]</scope>
    <source>
        <strain evidence="1 2">ATCC 51183</strain>
    </source>
</reference>
<dbReference type="SUPFAM" id="SSF56529">
    <property type="entry name" value="FAH"/>
    <property type="match status" value="1"/>
</dbReference>
<dbReference type="InterPro" id="IPR041072">
    <property type="entry name" value="FAA_hydro_N"/>
</dbReference>
<name>A0A099MF51_9VIBR</name>
<gene>
    <name evidence="1" type="ORF">EA26_07485</name>
</gene>
<dbReference type="RefSeq" id="WP_039426239.1">
    <property type="nucleotide sequence ID" value="NZ_CAWPVW010000076.1"/>
</dbReference>
<dbReference type="EMBL" id="JMCG01000001">
    <property type="protein sequence ID" value="KGK11157.1"/>
    <property type="molecule type" value="Genomic_DNA"/>
</dbReference>
<sequence>MKLATKKNGSRDGELVVVSRDLTRYVSAKAVAPTLQAALDNWPQTSPQLQELYLALNQGDVAGSAPFDESQVASPLPRAYQWADGSAYVNHVELVRKARGAEMPESFWTDPLMYQGGSDAFIAPRDNIEFASEEWGIDFEGEVAVVTGDVPMGASIAQAQESIRLVMLVNDVSLRGLIPAELAKGFGFFQSKPSSAFSPVAVTLDELGSAWSENKLHLPLLSTYNGKPFGKPNAGVDMTFDFADLIVHAAKTRPLSAGAIIGSGTVSNKQGTEHGTSIEEGGVGYSCIAEIRMIETIRDGKPATSFMKFGDSIRLEMLDDEGQSIFGAIEQQVSRYQK</sequence>
<dbReference type="eggNOG" id="COG0179">
    <property type="taxonomic scope" value="Bacteria"/>
</dbReference>
<dbReference type="PANTHER" id="PTHR43211">
    <property type="entry name" value="FUMARYLACETOACETATE HYDROLASE"/>
    <property type="match status" value="1"/>
</dbReference>
<dbReference type="AlphaFoldDB" id="A0A099MF51"/>
<dbReference type="PANTHER" id="PTHR43211:SF1">
    <property type="entry name" value="BLL6422 PROTEIN"/>
    <property type="match status" value="1"/>
</dbReference>
<dbReference type="Gene3D" id="3.90.850.10">
    <property type="entry name" value="Fumarylacetoacetase-like, C-terminal domain"/>
    <property type="match status" value="1"/>
</dbReference>
<dbReference type="GeneID" id="43683039"/>
<dbReference type="InterPro" id="IPR011234">
    <property type="entry name" value="Fumarylacetoacetase-like_C"/>
</dbReference>
<dbReference type="STRING" id="29495.EA26_07485"/>
<protein>
    <submittedName>
        <fullName evidence="1">2-keto-4-pentenoate hydratase</fullName>
    </submittedName>
</protein>
<dbReference type="InterPro" id="IPR036663">
    <property type="entry name" value="Fumarylacetoacetase_C_sf"/>
</dbReference>